<dbReference type="AlphaFoldDB" id="A0A1C3EPA3"/>
<dbReference type="Proteomes" id="UP000094936">
    <property type="component" value="Unassembled WGS sequence"/>
</dbReference>
<dbReference type="STRING" id="1080227.A8L45_05165"/>
<feature type="transmembrane region" description="Helical" evidence="1">
    <location>
        <begin position="118"/>
        <end position="146"/>
    </location>
</feature>
<keyword evidence="1" id="KW-0472">Membrane</keyword>
<proteinExistence type="predicted"/>
<keyword evidence="1" id="KW-0812">Transmembrane</keyword>
<name>A0A1C3EPA3_9GAMM</name>
<keyword evidence="3" id="KW-1185">Reference proteome</keyword>
<keyword evidence="1" id="KW-1133">Transmembrane helix</keyword>
<comment type="caution">
    <text evidence="2">The sequence shown here is derived from an EMBL/GenBank/DDBJ whole genome shotgun (WGS) entry which is preliminary data.</text>
</comment>
<accession>A0A1C3EPA3</accession>
<feature type="transmembrane region" description="Helical" evidence="1">
    <location>
        <begin position="6"/>
        <end position="27"/>
    </location>
</feature>
<dbReference type="EMBL" id="LYBM01000006">
    <property type="protein sequence ID" value="ODA35070.1"/>
    <property type="molecule type" value="Genomic_DNA"/>
</dbReference>
<dbReference type="OrthoDB" id="345818at2"/>
<protein>
    <recommendedName>
        <fullName evidence="4">Integral membrane protein</fullName>
    </recommendedName>
</protein>
<dbReference type="RefSeq" id="WP_068899938.1">
    <property type="nucleotide sequence ID" value="NZ_JBHUIF010000013.1"/>
</dbReference>
<evidence type="ECO:0000256" key="1">
    <source>
        <dbReference type="SAM" id="Phobius"/>
    </source>
</evidence>
<evidence type="ECO:0000313" key="3">
    <source>
        <dbReference type="Proteomes" id="UP000094936"/>
    </source>
</evidence>
<reference evidence="2 3" key="1">
    <citation type="submission" date="2016-05" db="EMBL/GenBank/DDBJ databases">
        <title>Genomic Taxonomy of the Vibrionaceae.</title>
        <authorList>
            <person name="Gomez-Gil B."/>
            <person name="Enciso-Ibarra J."/>
        </authorList>
    </citation>
    <scope>NUCLEOTIDE SEQUENCE [LARGE SCALE GENOMIC DNA]</scope>
    <source>
        <strain evidence="2 3">CAIM 1920</strain>
    </source>
</reference>
<feature type="transmembrane region" description="Helical" evidence="1">
    <location>
        <begin position="74"/>
        <end position="97"/>
    </location>
</feature>
<evidence type="ECO:0008006" key="4">
    <source>
        <dbReference type="Google" id="ProtNLM"/>
    </source>
</evidence>
<sequence length="149" mass="16740">MMVAESLSILAAGIFFLTGLLTGIWKYQQIMYSEKGEAHPYVDICHRTSLLYSFAAILLAKFVEISQLDSNIELIATGVVLFYFGFAIFTYFVHGVLQDTDNQLKKPFTLGSFQLPKAIISLSMWSLILAEVSGFLVLFYGVLIALKWH</sequence>
<evidence type="ECO:0000313" key="2">
    <source>
        <dbReference type="EMBL" id="ODA35070.1"/>
    </source>
</evidence>
<organism evidence="2 3">
    <name type="scientific">Veronia pacifica</name>
    <dbReference type="NCBI Taxonomy" id="1080227"/>
    <lineage>
        <taxon>Bacteria</taxon>
        <taxon>Pseudomonadati</taxon>
        <taxon>Pseudomonadota</taxon>
        <taxon>Gammaproteobacteria</taxon>
        <taxon>Vibrionales</taxon>
        <taxon>Vibrionaceae</taxon>
        <taxon>Veronia</taxon>
    </lineage>
</organism>
<gene>
    <name evidence="2" type="ORF">A8L45_05165</name>
</gene>